<reference evidence="1" key="1">
    <citation type="submission" date="2020-08" db="EMBL/GenBank/DDBJ databases">
        <title>Genome public.</title>
        <authorList>
            <person name="Liu C."/>
            <person name="Sun Q."/>
        </authorList>
    </citation>
    <scope>NUCLEOTIDE SEQUENCE</scope>
    <source>
        <strain evidence="1">NSJ-12</strain>
    </source>
</reference>
<dbReference type="AlphaFoldDB" id="A0A926IG13"/>
<proteinExistence type="predicted"/>
<protein>
    <submittedName>
        <fullName evidence="1">Uncharacterized protein</fullName>
    </submittedName>
</protein>
<keyword evidence="2" id="KW-1185">Reference proteome</keyword>
<gene>
    <name evidence="1" type="ORF">H8718_18340</name>
</gene>
<dbReference type="EMBL" id="JACRSY010000053">
    <property type="protein sequence ID" value="MBC8581453.1"/>
    <property type="molecule type" value="Genomic_DNA"/>
</dbReference>
<dbReference type="RefSeq" id="WP_249334385.1">
    <property type="nucleotide sequence ID" value="NZ_JACRSY010000053.1"/>
</dbReference>
<accession>A0A926IG13</accession>
<comment type="caution">
    <text evidence="1">The sequence shown here is derived from an EMBL/GenBank/DDBJ whole genome shotgun (WGS) entry which is preliminary data.</text>
</comment>
<organism evidence="1 2">
    <name type="scientific">Zhenhengia yiwuensis</name>
    <dbReference type="NCBI Taxonomy" id="2763666"/>
    <lineage>
        <taxon>Bacteria</taxon>
        <taxon>Bacillati</taxon>
        <taxon>Bacillota</taxon>
        <taxon>Clostridia</taxon>
        <taxon>Lachnospirales</taxon>
        <taxon>Lachnospiraceae</taxon>
        <taxon>Zhenhengia</taxon>
    </lineage>
</organism>
<name>A0A926IG13_9FIRM</name>
<evidence type="ECO:0000313" key="1">
    <source>
        <dbReference type="EMBL" id="MBC8581453.1"/>
    </source>
</evidence>
<evidence type="ECO:0000313" key="2">
    <source>
        <dbReference type="Proteomes" id="UP000655830"/>
    </source>
</evidence>
<dbReference type="Proteomes" id="UP000655830">
    <property type="component" value="Unassembled WGS sequence"/>
</dbReference>
<sequence length="67" mass="8099">MEDKFKLLREGSHIHNKLNQRIITGEEGKQLLDKWWDKVQQEEVDTNMILNLMLMYKVITEKLRDVD</sequence>